<sequence length="92" mass="10234">MMGQTLSPVAMTCAVGSKSAKQMWDNLKLKFAAPNRQNILQLKSNLQNLRKRSDDIETYLDKVKIARDALETVGVTIDDEDIVVTVLRGLSL</sequence>
<gene>
    <name evidence="1" type="ORF">RchiOBHm_Chr3g0472821</name>
</gene>
<comment type="caution">
    <text evidence="1">The sequence shown here is derived from an EMBL/GenBank/DDBJ whole genome shotgun (WGS) entry which is preliminary data.</text>
</comment>
<protein>
    <recommendedName>
        <fullName evidence="3">Retrotransposon gag domain-containing protein</fullName>
    </recommendedName>
</protein>
<dbReference type="OMA" id="TISPQDH"/>
<dbReference type="PANTHER" id="PTHR47481:SF31">
    <property type="entry name" value="OS01G0873500 PROTEIN"/>
    <property type="match status" value="1"/>
</dbReference>
<dbReference type="Gramene" id="PRQ43851">
    <property type="protein sequence ID" value="PRQ43851"/>
    <property type="gene ID" value="RchiOBHm_Chr3g0472821"/>
</dbReference>
<reference evidence="1 2" key="1">
    <citation type="journal article" date="2018" name="Nat. Genet.">
        <title>The Rosa genome provides new insights in the design of modern roses.</title>
        <authorList>
            <person name="Bendahmane M."/>
        </authorList>
    </citation>
    <scope>NUCLEOTIDE SEQUENCE [LARGE SCALE GENOMIC DNA]</scope>
    <source>
        <strain evidence="2">cv. Old Blush</strain>
    </source>
</reference>
<proteinExistence type="predicted"/>
<accession>A0A2P6RBP4</accession>
<keyword evidence="2" id="KW-1185">Reference proteome</keyword>
<dbReference type="Proteomes" id="UP000238479">
    <property type="component" value="Chromosome 3"/>
</dbReference>
<dbReference type="EMBL" id="PDCK01000041">
    <property type="protein sequence ID" value="PRQ43851.1"/>
    <property type="molecule type" value="Genomic_DNA"/>
</dbReference>
<dbReference type="Pfam" id="PF14223">
    <property type="entry name" value="Retrotran_gag_2"/>
    <property type="match status" value="1"/>
</dbReference>
<evidence type="ECO:0008006" key="3">
    <source>
        <dbReference type="Google" id="ProtNLM"/>
    </source>
</evidence>
<dbReference type="AlphaFoldDB" id="A0A2P6RBP4"/>
<dbReference type="PANTHER" id="PTHR47481">
    <property type="match status" value="1"/>
</dbReference>
<evidence type="ECO:0000313" key="2">
    <source>
        <dbReference type="Proteomes" id="UP000238479"/>
    </source>
</evidence>
<evidence type="ECO:0000313" key="1">
    <source>
        <dbReference type="EMBL" id="PRQ43851.1"/>
    </source>
</evidence>
<organism evidence="1 2">
    <name type="scientific">Rosa chinensis</name>
    <name type="common">China rose</name>
    <dbReference type="NCBI Taxonomy" id="74649"/>
    <lineage>
        <taxon>Eukaryota</taxon>
        <taxon>Viridiplantae</taxon>
        <taxon>Streptophyta</taxon>
        <taxon>Embryophyta</taxon>
        <taxon>Tracheophyta</taxon>
        <taxon>Spermatophyta</taxon>
        <taxon>Magnoliopsida</taxon>
        <taxon>eudicotyledons</taxon>
        <taxon>Gunneridae</taxon>
        <taxon>Pentapetalae</taxon>
        <taxon>rosids</taxon>
        <taxon>fabids</taxon>
        <taxon>Rosales</taxon>
        <taxon>Rosaceae</taxon>
        <taxon>Rosoideae</taxon>
        <taxon>Rosoideae incertae sedis</taxon>
        <taxon>Rosa</taxon>
    </lineage>
</organism>
<name>A0A2P6RBP4_ROSCH</name>